<evidence type="ECO:0000256" key="9">
    <source>
        <dbReference type="ARBA" id="ARBA00022968"/>
    </source>
</evidence>
<dbReference type="EMBL" id="UXUI01008424">
    <property type="protein sequence ID" value="VDD91469.1"/>
    <property type="molecule type" value="Genomic_DNA"/>
</dbReference>
<evidence type="ECO:0000256" key="2">
    <source>
        <dbReference type="ARBA" id="ARBA00004245"/>
    </source>
</evidence>
<comment type="subunit">
    <text evidence="15">Cross-link to form 2 major subcomplexes: one consisting of SGCB, SGCD and SGCG and the other consisting of SGCB and SGCD. The association between SGCB and SGCG is particularly strong while SGCA is loosely associated with the other sarcoglycans.</text>
</comment>
<accession>A0A0N4V8G9</accession>
<dbReference type="AlphaFoldDB" id="A0A0N4V8G9"/>
<dbReference type="GO" id="GO:0016012">
    <property type="term" value="C:sarcoglycan complex"/>
    <property type="evidence" value="ECO:0007669"/>
    <property type="project" value="InterPro"/>
</dbReference>
<proteinExistence type="inferred from homology"/>
<keyword evidence="9" id="KW-0735">Signal-anchor</keyword>
<dbReference type="InterPro" id="IPR027659">
    <property type="entry name" value="Sgcb"/>
</dbReference>
<dbReference type="WBParaSite" id="EVEC_0000667201-mRNA-1">
    <property type="protein sequence ID" value="EVEC_0000667201-mRNA-1"/>
    <property type="gene ID" value="EVEC_0000667201"/>
</dbReference>
<evidence type="ECO:0000256" key="5">
    <source>
        <dbReference type="ARBA" id="ARBA00015329"/>
    </source>
</evidence>
<dbReference type="PANTHER" id="PTHR21142">
    <property type="entry name" value="SARCOGLYCANS"/>
    <property type="match status" value="1"/>
</dbReference>
<keyword evidence="12" id="KW-1015">Disulfide bond</keyword>
<reference evidence="18" key="1">
    <citation type="submission" date="2017-02" db="UniProtKB">
        <authorList>
            <consortium name="WormBaseParasite"/>
        </authorList>
    </citation>
    <scope>IDENTIFICATION</scope>
</reference>
<keyword evidence="17" id="KW-1185">Reference proteome</keyword>
<dbReference type="GO" id="GO:0005856">
    <property type="term" value="C:cytoskeleton"/>
    <property type="evidence" value="ECO:0007669"/>
    <property type="project" value="UniProtKB-SubCell"/>
</dbReference>
<dbReference type="InterPro" id="IPR006875">
    <property type="entry name" value="Sarcoglycan"/>
</dbReference>
<evidence type="ECO:0000313" key="17">
    <source>
        <dbReference type="Proteomes" id="UP000274131"/>
    </source>
</evidence>
<evidence type="ECO:0000313" key="16">
    <source>
        <dbReference type="EMBL" id="VDD91469.1"/>
    </source>
</evidence>
<evidence type="ECO:0000256" key="3">
    <source>
        <dbReference type="ARBA" id="ARBA00004274"/>
    </source>
</evidence>
<dbReference type="GO" id="GO:0042383">
    <property type="term" value="C:sarcolemma"/>
    <property type="evidence" value="ECO:0007669"/>
    <property type="project" value="UniProtKB-SubCell"/>
</dbReference>
<evidence type="ECO:0000256" key="14">
    <source>
        <dbReference type="ARBA" id="ARBA00023212"/>
    </source>
</evidence>
<keyword evidence="6" id="KW-1003">Cell membrane</keyword>
<name>A0A0N4V8G9_ENTVE</name>
<evidence type="ECO:0000256" key="8">
    <source>
        <dbReference type="ARBA" id="ARBA00022692"/>
    </source>
</evidence>
<reference evidence="16 17" key="2">
    <citation type="submission" date="2018-10" db="EMBL/GenBank/DDBJ databases">
        <authorList>
            <consortium name="Pathogen Informatics"/>
        </authorList>
    </citation>
    <scope>NUCLEOTIDE SEQUENCE [LARGE SCALE GENOMIC DNA]</scope>
</reference>
<dbReference type="PANTHER" id="PTHR21142:SF2">
    <property type="entry name" value="BETA-SARCOGLYCAN"/>
    <property type="match status" value="1"/>
</dbReference>
<evidence type="ECO:0000256" key="10">
    <source>
        <dbReference type="ARBA" id="ARBA00022989"/>
    </source>
</evidence>
<sequence>MSLHLLLQMNIYLIQTLRMTHRGMKHIQLHTRQNPKTGQESKVLRFVADEMHLGKVVAKTGHVYGSPNSDLNIQGSRVIIKGAQNGSRFLLQDGECKFENVDQFFIGSEKNPFFSAKYPQFNIDERIKRLSTKEIATNKIRSPINKNLTVTAENIALRGMERIQLVADAISVDAETRIVIRPTDDESHLNFQAKKIKFGASTVPLPISKSPLLEASIDAYRLCICNAHAPKLFAVAGNRECKYDGPFCK</sequence>
<keyword evidence="13" id="KW-0325">Glycoprotein</keyword>
<keyword evidence="7" id="KW-0963">Cytoplasm</keyword>
<keyword evidence="8" id="KW-0812">Transmembrane</keyword>
<evidence type="ECO:0000313" key="18">
    <source>
        <dbReference type="WBParaSite" id="EVEC_0000667201-mRNA-1"/>
    </source>
</evidence>
<organism evidence="18">
    <name type="scientific">Enterobius vermicularis</name>
    <name type="common">Human pinworm</name>
    <dbReference type="NCBI Taxonomy" id="51028"/>
    <lineage>
        <taxon>Eukaryota</taxon>
        <taxon>Metazoa</taxon>
        <taxon>Ecdysozoa</taxon>
        <taxon>Nematoda</taxon>
        <taxon>Chromadorea</taxon>
        <taxon>Rhabditida</taxon>
        <taxon>Spirurina</taxon>
        <taxon>Oxyuridomorpha</taxon>
        <taxon>Oxyuroidea</taxon>
        <taxon>Oxyuridae</taxon>
        <taxon>Enterobius</taxon>
    </lineage>
</organism>
<evidence type="ECO:0000256" key="6">
    <source>
        <dbReference type="ARBA" id="ARBA00022475"/>
    </source>
</evidence>
<evidence type="ECO:0000256" key="4">
    <source>
        <dbReference type="ARBA" id="ARBA00007574"/>
    </source>
</evidence>
<evidence type="ECO:0000256" key="7">
    <source>
        <dbReference type="ARBA" id="ARBA00022490"/>
    </source>
</evidence>
<dbReference type="GO" id="GO:0007517">
    <property type="term" value="P:muscle organ development"/>
    <property type="evidence" value="ECO:0007669"/>
    <property type="project" value="InterPro"/>
</dbReference>
<dbReference type="OrthoDB" id="5843723at2759"/>
<comment type="subcellular location">
    <subcellularLocation>
        <location evidence="3">Cell membrane</location>
        <location evidence="3">Sarcolemma</location>
        <topology evidence="3">Single-pass type II membrane protein</topology>
    </subcellularLocation>
    <subcellularLocation>
        <location evidence="2">Cytoplasm</location>
        <location evidence="2">Cytoskeleton</location>
    </subcellularLocation>
</comment>
<keyword evidence="10" id="KW-1133">Transmembrane helix</keyword>
<gene>
    <name evidence="16" type="ORF">EVEC_LOCUS6220</name>
</gene>
<keyword evidence="11" id="KW-0472">Membrane</keyword>
<dbReference type="Proteomes" id="UP000274131">
    <property type="component" value="Unassembled WGS sequence"/>
</dbReference>
<protein>
    <recommendedName>
        <fullName evidence="5">Beta-sarcoglycan</fullName>
    </recommendedName>
</protein>
<evidence type="ECO:0000256" key="12">
    <source>
        <dbReference type="ARBA" id="ARBA00023157"/>
    </source>
</evidence>
<keyword evidence="14" id="KW-0206">Cytoskeleton</keyword>
<evidence type="ECO:0000256" key="15">
    <source>
        <dbReference type="ARBA" id="ARBA00026041"/>
    </source>
</evidence>
<dbReference type="STRING" id="51028.A0A0N4V8G9"/>
<evidence type="ECO:0000256" key="13">
    <source>
        <dbReference type="ARBA" id="ARBA00023180"/>
    </source>
</evidence>
<dbReference type="Pfam" id="PF04790">
    <property type="entry name" value="Sarcoglycan_1"/>
    <property type="match status" value="1"/>
</dbReference>
<evidence type="ECO:0000256" key="1">
    <source>
        <dbReference type="ARBA" id="ARBA00002860"/>
    </source>
</evidence>
<evidence type="ECO:0000256" key="11">
    <source>
        <dbReference type="ARBA" id="ARBA00023136"/>
    </source>
</evidence>
<comment type="similarity">
    <text evidence="4">Belongs to the sarcoglycan beta/delta/gamma/zeta family.</text>
</comment>
<comment type="function">
    <text evidence="1">Component of the sarcoglycan complex, a subcomplex of the dystrophin-glycoprotein complex which forms a link between the F-actin cytoskeleton and the extracellular matrix.</text>
</comment>